<gene>
    <name evidence="1" type="ORF">PARMNEM_LOCUS4767</name>
</gene>
<accession>A0AAV1KKP6</accession>
<dbReference type="Proteomes" id="UP001314205">
    <property type="component" value="Unassembled WGS sequence"/>
</dbReference>
<dbReference type="EMBL" id="CAVLGL010000057">
    <property type="protein sequence ID" value="CAK1583365.1"/>
    <property type="molecule type" value="Genomic_DNA"/>
</dbReference>
<evidence type="ECO:0000313" key="2">
    <source>
        <dbReference type="Proteomes" id="UP001314205"/>
    </source>
</evidence>
<evidence type="ECO:0000313" key="1">
    <source>
        <dbReference type="EMBL" id="CAK1583365.1"/>
    </source>
</evidence>
<dbReference type="AlphaFoldDB" id="A0AAV1KKP6"/>
<comment type="caution">
    <text evidence="1">The sequence shown here is derived from an EMBL/GenBank/DDBJ whole genome shotgun (WGS) entry which is preliminary data.</text>
</comment>
<reference evidence="1 2" key="1">
    <citation type="submission" date="2023-11" db="EMBL/GenBank/DDBJ databases">
        <authorList>
            <person name="Hedman E."/>
            <person name="Englund M."/>
            <person name="Stromberg M."/>
            <person name="Nyberg Akerstrom W."/>
            <person name="Nylinder S."/>
            <person name="Jareborg N."/>
            <person name="Kallberg Y."/>
            <person name="Kronander E."/>
        </authorList>
    </citation>
    <scope>NUCLEOTIDE SEQUENCE [LARGE SCALE GENOMIC DNA]</scope>
</reference>
<proteinExistence type="predicted"/>
<name>A0AAV1KKP6_9NEOP</name>
<protein>
    <submittedName>
        <fullName evidence="1">Uncharacterized protein</fullName>
    </submittedName>
</protein>
<keyword evidence="2" id="KW-1185">Reference proteome</keyword>
<sequence>MPKRGKTLNSQCRELVLKLQDYFERESQNGGPFIPVTQVKYRVSQALGIGAKTLYNINKEKFGASGSEDNVLRTPKKKRRQKPVTGVDVFDADAIRKHIYGYYTRNEFPTRRLLLVSLKEAGLFKGGYAARNNTTPPFCTNKMMGLLKDACSKITKEDWVEVVEKTRKLITEDYECDIRVDTIIENEIVIQVTDSDDSSGESGSESE</sequence>
<organism evidence="1 2">
    <name type="scientific">Parnassius mnemosyne</name>
    <name type="common">clouded apollo</name>
    <dbReference type="NCBI Taxonomy" id="213953"/>
    <lineage>
        <taxon>Eukaryota</taxon>
        <taxon>Metazoa</taxon>
        <taxon>Ecdysozoa</taxon>
        <taxon>Arthropoda</taxon>
        <taxon>Hexapoda</taxon>
        <taxon>Insecta</taxon>
        <taxon>Pterygota</taxon>
        <taxon>Neoptera</taxon>
        <taxon>Endopterygota</taxon>
        <taxon>Lepidoptera</taxon>
        <taxon>Glossata</taxon>
        <taxon>Ditrysia</taxon>
        <taxon>Papilionoidea</taxon>
        <taxon>Papilionidae</taxon>
        <taxon>Parnassiinae</taxon>
        <taxon>Parnassini</taxon>
        <taxon>Parnassius</taxon>
        <taxon>Driopa</taxon>
    </lineage>
</organism>